<gene>
    <name evidence="1" type="ORF">X975_25267</name>
</gene>
<reference evidence="1 2" key="1">
    <citation type="submission" date="2013-11" db="EMBL/GenBank/DDBJ databases">
        <title>Genome sequencing of Stegodyphus mimosarum.</title>
        <authorList>
            <person name="Bechsgaard J."/>
        </authorList>
    </citation>
    <scope>NUCLEOTIDE SEQUENCE [LARGE SCALE GENOMIC DNA]</scope>
</reference>
<evidence type="ECO:0000313" key="2">
    <source>
        <dbReference type="Proteomes" id="UP000054359"/>
    </source>
</evidence>
<dbReference type="AlphaFoldDB" id="A0A087U0H7"/>
<accession>A0A087U0H7</accession>
<dbReference type="EMBL" id="KK117581">
    <property type="protein sequence ID" value="KFM70866.1"/>
    <property type="molecule type" value="Genomic_DNA"/>
</dbReference>
<dbReference type="Proteomes" id="UP000054359">
    <property type="component" value="Unassembled WGS sequence"/>
</dbReference>
<name>A0A087U0H7_STEMI</name>
<protein>
    <submittedName>
        <fullName evidence="1">Uncharacterized protein</fullName>
    </submittedName>
</protein>
<feature type="non-terminal residue" evidence="1">
    <location>
        <position position="62"/>
    </location>
</feature>
<dbReference type="OrthoDB" id="6414653at2759"/>
<evidence type="ECO:0000313" key="1">
    <source>
        <dbReference type="EMBL" id="KFM70866.1"/>
    </source>
</evidence>
<proteinExistence type="predicted"/>
<sequence>MPPSAYDLLSHPEQHDIKEPLSAFNSRVKQEQLEELFKREGNHTFFLPVAAGQGHSFNRQQG</sequence>
<dbReference type="STRING" id="407821.A0A087U0H7"/>
<organism evidence="1 2">
    <name type="scientific">Stegodyphus mimosarum</name>
    <name type="common">African social velvet spider</name>
    <dbReference type="NCBI Taxonomy" id="407821"/>
    <lineage>
        <taxon>Eukaryota</taxon>
        <taxon>Metazoa</taxon>
        <taxon>Ecdysozoa</taxon>
        <taxon>Arthropoda</taxon>
        <taxon>Chelicerata</taxon>
        <taxon>Arachnida</taxon>
        <taxon>Araneae</taxon>
        <taxon>Araneomorphae</taxon>
        <taxon>Entelegynae</taxon>
        <taxon>Eresoidea</taxon>
        <taxon>Eresidae</taxon>
        <taxon>Stegodyphus</taxon>
    </lineage>
</organism>
<keyword evidence="2" id="KW-1185">Reference proteome</keyword>